<protein>
    <submittedName>
        <fullName evidence="1">Uncharacterized protein</fullName>
    </submittedName>
</protein>
<organism evidence="1 2">
    <name type="scientific">Paenibacillus wynnii</name>
    <dbReference type="NCBI Taxonomy" id="268407"/>
    <lineage>
        <taxon>Bacteria</taxon>
        <taxon>Bacillati</taxon>
        <taxon>Bacillota</taxon>
        <taxon>Bacilli</taxon>
        <taxon>Bacillales</taxon>
        <taxon>Paenibacillaceae</taxon>
        <taxon>Paenibacillus</taxon>
    </lineage>
</organism>
<comment type="caution">
    <text evidence="1">The sequence shown here is derived from an EMBL/GenBank/DDBJ whole genome shotgun (WGS) entry which is preliminary data.</text>
</comment>
<reference evidence="1 2" key="1">
    <citation type="submission" date="2014-08" db="EMBL/GenBank/DDBJ databases">
        <authorList>
            <person name="den Bakker H.C."/>
        </authorList>
    </citation>
    <scope>NUCLEOTIDE SEQUENCE [LARGE SCALE GENOMIC DNA]</scope>
    <source>
        <strain evidence="1 2">DSM 18334</strain>
    </source>
</reference>
<dbReference type="EMBL" id="JQCR01000001">
    <property type="protein sequence ID" value="KGE21052.1"/>
    <property type="molecule type" value="Genomic_DNA"/>
</dbReference>
<proteinExistence type="predicted"/>
<reference evidence="1 2" key="2">
    <citation type="submission" date="2014-10" db="EMBL/GenBank/DDBJ databases">
        <title>Comparative genomics of the Paenibacillus odorifer group.</title>
        <authorList>
            <person name="Tsai Y.-C."/>
            <person name="Martin N."/>
            <person name="Korlach J."/>
            <person name="Wiedmann M."/>
        </authorList>
    </citation>
    <scope>NUCLEOTIDE SEQUENCE [LARGE SCALE GENOMIC DNA]</scope>
    <source>
        <strain evidence="1 2">DSM 18334</strain>
    </source>
</reference>
<evidence type="ECO:0000313" key="2">
    <source>
        <dbReference type="Proteomes" id="UP000029734"/>
    </source>
</evidence>
<accession>A0A098MHN8</accession>
<dbReference type="Proteomes" id="UP000029734">
    <property type="component" value="Unassembled WGS sequence"/>
</dbReference>
<name>A0A098MHN8_9BACL</name>
<gene>
    <name evidence="1" type="ORF">PWYN_02535</name>
</gene>
<sequence>MSLKTGFPDKPTAIYQISQLSDQYLKALEYLKEYTNDRNQTQLDSFKIEYNSAINNLISVKNEYNDLVNLALHKIYNFNQ</sequence>
<dbReference type="RefSeq" id="WP_036647953.1">
    <property type="nucleotide sequence ID" value="NZ_JQCR01000001.1"/>
</dbReference>
<evidence type="ECO:0000313" key="1">
    <source>
        <dbReference type="EMBL" id="KGE21052.1"/>
    </source>
</evidence>
<dbReference type="AlphaFoldDB" id="A0A098MHN8"/>
<keyword evidence="2" id="KW-1185">Reference proteome</keyword>